<accession>A0A482WA64</accession>
<dbReference type="EMBL" id="QDEB01018727">
    <property type="protein sequence ID" value="RZC41278.1"/>
    <property type="molecule type" value="Genomic_DNA"/>
</dbReference>
<evidence type="ECO:0000313" key="1">
    <source>
        <dbReference type="EMBL" id="RZC41278.1"/>
    </source>
</evidence>
<dbReference type="OrthoDB" id="6778191at2759"/>
<gene>
    <name evidence="1" type="ORF">BDFB_011799</name>
</gene>
<dbReference type="AlphaFoldDB" id="A0A482WA64"/>
<comment type="caution">
    <text evidence="1">The sequence shown here is derived from an EMBL/GenBank/DDBJ whole genome shotgun (WGS) entry which is preliminary data.</text>
</comment>
<keyword evidence="2" id="KW-1185">Reference proteome</keyword>
<protein>
    <submittedName>
        <fullName evidence="1">Uncharacterized protein</fullName>
    </submittedName>
</protein>
<proteinExistence type="predicted"/>
<evidence type="ECO:0000313" key="2">
    <source>
        <dbReference type="Proteomes" id="UP000292052"/>
    </source>
</evidence>
<dbReference type="Proteomes" id="UP000292052">
    <property type="component" value="Unassembled WGS sequence"/>
</dbReference>
<name>A0A482WA64_ASBVE</name>
<sequence>MTLNGALSNEDKVVEKRNSCLGGDCGGTSCGGGGSCNPYQPYEPYYHDPNIPERHYYNPNPASLLPRRPINTCTQCVNSCSNRCSNNQCLSGCLGSCSCNGRNTDTNSNCCYVMHPKQCYTDNSGDKRCVIRRHRECSDLCSSSVVSIQEKRVNGGTSGCQYIRNFPYVYCGNYERENCGQCYNCGGRYNPRECFRRRECTDTCRNSIPNCVRTQASVECY</sequence>
<organism evidence="1 2">
    <name type="scientific">Asbolus verrucosus</name>
    <name type="common">Desert ironclad beetle</name>
    <dbReference type="NCBI Taxonomy" id="1661398"/>
    <lineage>
        <taxon>Eukaryota</taxon>
        <taxon>Metazoa</taxon>
        <taxon>Ecdysozoa</taxon>
        <taxon>Arthropoda</taxon>
        <taxon>Hexapoda</taxon>
        <taxon>Insecta</taxon>
        <taxon>Pterygota</taxon>
        <taxon>Neoptera</taxon>
        <taxon>Endopterygota</taxon>
        <taxon>Coleoptera</taxon>
        <taxon>Polyphaga</taxon>
        <taxon>Cucujiformia</taxon>
        <taxon>Tenebrionidae</taxon>
        <taxon>Pimeliinae</taxon>
        <taxon>Asbolus</taxon>
    </lineage>
</organism>
<reference evidence="1 2" key="1">
    <citation type="submission" date="2017-03" db="EMBL/GenBank/DDBJ databases">
        <title>Genome of the blue death feigning beetle - Asbolus verrucosus.</title>
        <authorList>
            <person name="Rider S.D."/>
        </authorList>
    </citation>
    <scope>NUCLEOTIDE SEQUENCE [LARGE SCALE GENOMIC DNA]</scope>
    <source>
        <strain evidence="1">Butters</strain>
        <tissue evidence="1">Head and leg muscle</tissue>
    </source>
</reference>